<dbReference type="RefSeq" id="WP_131749822.1">
    <property type="nucleotide sequence ID" value="NZ_CAACYI010000001.1"/>
</dbReference>
<dbReference type="InterPro" id="IPR036995">
    <property type="entry name" value="MPG_sf"/>
</dbReference>
<accession>A0A8H2M6Z6</accession>
<dbReference type="Gene3D" id="3.10.300.10">
    <property type="entry name" value="Methylpurine-DNA glycosylase (MPG)"/>
    <property type="match status" value="1"/>
</dbReference>
<dbReference type="EMBL" id="CAACYI010000001">
    <property type="protein sequence ID" value="VFB17236.1"/>
    <property type="molecule type" value="Genomic_DNA"/>
</dbReference>
<dbReference type="SUPFAM" id="SSF50486">
    <property type="entry name" value="FMT C-terminal domain-like"/>
    <property type="match status" value="1"/>
</dbReference>
<dbReference type="GO" id="GO:0003677">
    <property type="term" value="F:DNA binding"/>
    <property type="evidence" value="ECO:0007669"/>
    <property type="project" value="InterPro"/>
</dbReference>
<keyword evidence="3 5" id="KW-0378">Hydrolase</keyword>
<keyword evidence="4 5" id="KW-0234">DNA repair</keyword>
<dbReference type="Proteomes" id="UP000377798">
    <property type="component" value="Unassembled WGS sequence"/>
</dbReference>
<reference evidence="6 7" key="1">
    <citation type="submission" date="2019-02" db="EMBL/GenBank/DDBJ databases">
        <authorList>
            <consortium name="Pathogen Informatics"/>
        </authorList>
    </citation>
    <scope>NUCLEOTIDE SEQUENCE [LARGE SCALE GENOMIC DNA]</scope>
    <source>
        <strain evidence="6 7">3012STDY7089603</strain>
    </source>
</reference>
<keyword evidence="7" id="KW-1185">Reference proteome</keyword>
<evidence type="ECO:0000256" key="2">
    <source>
        <dbReference type="ARBA" id="ARBA00022763"/>
    </source>
</evidence>
<evidence type="ECO:0000256" key="1">
    <source>
        <dbReference type="ARBA" id="ARBA00009232"/>
    </source>
</evidence>
<evidence type="ECO:0000256" key="4">
    <source>
        <dbReference type="ARBA" id="ARBA00023204"/>
    </source>
</evidence>
<dbReference type="FunFam" id="3.10.300.10:FF:000001">
    <property type="entry name" value="Putative 3-methyladenine DNA glycosylase"/>
    <property type="match status" value="1"/>
</dbReference>
<protein>
    <recommendedName>
        <fullName evidence="5">Putative 3-methyladenine DNA glycosylase</fullName>
        <ecNumber evidence="5">3.2.2.-</ecNumber>
    </recommendedName>
</protein>
<sequence>MKKLSLDYYQANALDLAPDLIGKILCHREKDQVLMGRIIESEAYLQDDKACHAYGGKKTQRTAPLFLLGGHIYTYFTYGIHTLFNIVTGPEGNAQAVLIRALDPIQGEETFYKRRFGKDKDQATGYQKKNLLNGPAKLTQALGISLEDNKKTLDGDIYLLDDGFRGPVEATKRIGIDYAQEAVDYPYRFILKK</sequence>
<dbReference type="CDD" id="cd00540">
    <property type="entry name" value="AAG"/>
    <property type="match status" value="1"/>
</dbReference>
<comment type="caution">
    <text evidence="6">The sequence shown here is derived from an EMBL/GenBank/DDBJ whole genome shotgun (WGS) entry which is preliminary data.</text>
</comment>
<dbReference type="Pfam" id="PF02245">
    <property type="entry name" value="Pur_DNA_glyco"/>
    <property type="match status" value="1"/>
</dbReference>
<dbReference type="InterPro" id="IPR011034">
    <property type="entry name" value="Formyl_transferase-like_C_sf"/>
</dbReference>
<dbReference type="HAMAP" id="MF_00527">
    <property type="entry name" value="3MGH"/>
    <property type="match status" value="1"/>
</dbReference>
<dbReference type="InterPro" id="IPR003180">
    <property type="entry name" value="MPG"/>
</dbReference>
<gene>
    <name evidence="6" type="ORF">NCTC13150_01823</name>
</gene>
<dbReference type="AlphaFoldDB" id="A0A8H2M6Z6"/>
<comment type="similarity">
    <text evidence="1 5">Belongs to the DNA glycosylase MPG family.</text>
</comment>
<evidence type="ECO:0000256" key="5">
    <source>
        <dbReference type="HAMAP-Rule" id="MF_00527"/>
    </source>
</evidence>
<proteinExistence type="inferred from homology"/>
<evidence type="ECO:0000313" key="7">
    <source>
        <dbReference type="Proteomes" id="UP000377798"/>
    </source>
</evidence>
<evidence type="ECO:0000256" key="3">
    <source>
        <dbReference type="ARBA" id="ARBA00022801"/>
    </source>
</evidence>
<organism evidence="6 7">
    <name type="scientific">Urinicoccus massiliensis</name>
    <dbReference type="NCBI Taxonomy" id="1723382"/>
    <lineage>
        <taxon>Bacteria</taxon>
        <taxon>Bacillati</taxon>
        <taxon>Bacillota</taxon>
        <taxon>Tissierellia</taxon>
        <taxon>Tissierellales</taxon>
        <taxon>Peptoniphilaceae</taxon>
        <taxon>Urinicoccus</taxon>
    </lineage>
</organism>
<dbReference type="PANTHER" id="PTHR10429:SF0">
    <property type="entry name" value="DNA-3-METHYLADENINE GLYCOSYLASE"/>
    <property type="match status" value="1"/>
</dbReference>
<name>A0A8H2M6Z6_9FIRM</name>
<dbReference type="NCBIfam" id="TIGR00567">
    <property type="entry name" value="3mg"/>
    <property type="match status" value="1"/>
</dbReference>
<dbReference type="PANTHER" id="PTHR10429">
    <property type="entry name" value="DNA-3-METHYLADENINE GLYCOSYLASE"/>
    <property type="match status" value="1"/>
</dbReference>
<dbReference type="GO" id="GO:0006284">
    <property type="term" value="P:base-excision repair"/>
    <property type="evidence" value="ECO:0007669"/>
    <property type="project" value="InterPro"/>
</dbReference>
<dbReference type="EC" id="3.2.2.-" evidence="5"/>
<evidence type="ECO:0000313" key="6">
    <source>
        <dbReference type="EMBL" id="VFB17236.1"/>
    </source>
</evidence>
<keyword evidence="2 5" id="KW-0227">DNA damage</keyword>
<dbReference type="GO" id="GO:0003905">
    <property type="term" value="F:alkylbase DNA N-glycosylase activity"/>
    <property type="evidence" value="ECO:0007669"/>
    <property type="project" value="InterPro"/>
</dbReference>